<sequence length="490" mass="56502">MVKRKYLLYLILLKCVFVHTKNRRIYSISPSLSQLSSFKIPENTLFMHAKHKNSIKNSSRSRNNLTLHEDPPDDNYQQNDNYTHDNNDTHDDNYTHDNNDAYNNNADSNNDTYNNNDVDDDKKEQDNTFINETQNQRDEPENYNRSDEPENQGDLKNTFVDDFNQNVDTNMKEDSRENNSLANEYEPEKAQEHPDDNKEIVNDIAKEEQMKNMNTDAGDMINSAKQAKEHADELLNQYKEGEFNTETNKHTLPKDDAGNIIITNTTTTPMTKQEEKADPLKSIRDATISLYERARHKNLPVPDPGDLSSPEKIYTSLNALEYIIDGYRYTKIDVNDKTEQSDSLNENSQPAETKEPEQMDESEVDLMEPDRFLQLKKSSDDDDEPDSEQNDDNEDDFHTTEYDNEMNESDNEMNGSDEESYESDNGMNESDEESYESESEKSKGGTISAHEAMEDLRAVLNQLSSVLEKVVQDNIGVRHVITKQIITSQY</sequence>
<feature type="region of interest" description="Disordered" evidence="1">
    <location>
        <begin position="52"/>
        <end position="195"/>
    </location>
</feature>
<dbReference type="RefSeq" id="XP_765659.1">
    <property type="nucleotide sequence ID" value="XM_760566.1"/>
</dbReference>
<feature type="compositionally biased region" description="Basic and acidic residues" evidence="1">
    <location>
        <begin position="135"/>
        <end position="148"/>
    </location>
</feature>
<dbReference type="OMA" id="EYIIDGY"/>
<feature type="compositionally biased region" description="Acidic residues" evidence="1">
    <location>
        <begin position="380"/>
        <end position="395"/>
    </location>
</feature>
<dbReference type="Proteomes" id="UP000001949">
    <property type="component" value="Unassembled WGS sequence"/>
</dbReference>
<comment type="caution">
    <text evidence="3">The sequence shown here is derived from an EMBL/GenBank/DDBJ whole genome shotgun (WGS) entry which is preliminary data.</text>
</comment>
<dbReference type="KEGG" id="tpv:TP01_0132"/>
<reference evidence="3 4" key="1">
    <citation type="journal article" date="2005" name="Science">
        <title>Genome sequence of Theileria parva, a bovine pathogen that transforms lymphocytes.</title>
        <authorList>
            <person name="Gardner M.J."/>
            <person name="Bishop R."/>
            <person name="Shah T."/>
            <person name="de Villiers E.P."/>
            <person name="Carlton J.M."/>
            <person name="Hall N."/>
            <person name="Ren Q."/>
            <person name="Paulsen I.T."/>
            <person name="Pain A."/>
            <person name="Berriman M."/>
            <person name="Wilson R.J.M."/>
            <person name="Sato S."/>
            <person name="Ralph S.A."/>
            <person name="Mann D.J."/>
            <person name="Xiong Z."/>
            <person name="Shallom S.J."/>
            <person name="Weidman J."/>
            <person name="Jiang L."/>
            <person name="Lynn J."/>
            <person name="Weaver B."/>
            <person name="Shoaibi A."/>
            <person name="Domingo A.R."/>
            <person name="Wasawo D."/>
            <person name="Crabtree J."/>
            <person name="Wortman J.R."/>
            <person name="Haas B."/>
            <person name="Angiuoli S.V."/>
            <person name="Creasy T.H."/>
            <person name="Lu C."/>
            <person name="Suh B."/>
            <person name="Silva J.C."/>
            <person name="Utterback T.R."/>
            <person name="Feldblyum T.V."/>
            <person name="Pertea M."/>
            <person name="Allen J."/>
            <person name="Nierman W.C."/>
            <person name="Taracha E.L.N."/>
            <person name="Salzberg S.L."/>
            <person name="White O.R."/>
            <person name="Fitzhugh H.A."/>
            <person name="Morzaria S."/>
            <person name="Venter J.C."/>
            <person name="Fraser C.M."/>
            <person name="Nene V."/>
        </authorList>
    </citation>
    <scope>NUCLEOTIDE SEQUENCE [LARGE SCALE GENOMIC DNA]</scope>
    <source>
        <strain evidence="3 4">Muguga</strain>
    </source>
</reference>
<evidence type="ECO:0000313" key="4">
    <source>
        <dbReference type="Proteomes" id="UP000001949"/>
    </source>
</evidence>
<name>Q4N9I2_THEPA</name>
<protein>
    <submittedName>
        <fullName evidence="3">Uncharacterized protein</fullName>
    </submittedName>
</protein>
<feature type="compositionally biased region" description="Basic and acidic residues" evidence="1">
    <location>
        <begin position="82"/>
        <end position="99"/>
    </location>
</feature>
<organism evidence="3 4">
    <name type="scientific">Theileria parva</name>
    <name type="common">East coast fever infection agent</name>
    <dbReference type="NCBI Taxonomy" id="5875"/>
    <lineage>
        <taxon>Eukaryota</taxon>
        <taxon>Sar</taxon>
        <taxon>Alveolata</taxon>
        <taxon>Apicomplexa</taxon>
        <taxon>Aconoidasida</taxon>
        <taxon>Piroplasmida</taxon>
        <taxon>Theileriidae</taxon>
        <taxon>Theileria</taxon>
    </lineage>
</organism>
<dbReference type="EMBL" id="AAGK01000001">
    <property type="protein sequence ID" value="EAN33376.1"/>
    <property type="molecule type" value="Genomic_DNA"/>
</dbReference>
<feature type="compositionally biased region" description="Low complexity" evidence="1">
    <location>
        <begin position="100"/>
        <end position="116"/>
    </location>
</feature>
<dbReference type="VEuPathDB" id="PiroplasmaDB:TpMuguga_01g00132"/>
<gene>
    <name evidence="3" type="ordered locus">TP01_0132</name>
</gene>
<accession>Q4N9I2</accession>
<dbReference type="AlphaFoldDB" id="Q4N9I2"/>
<keyword evidence="2" id="KW-0732">Signal</keyword>
<feature type="compositionally biased region" description="Low complexity" evidence="1">
    <location>
        <begin position="55"/>
        <end position="64"/>
    </location>
</feature>
<feature type="chain" id="PRO_5004241370" evidence="2">
    <location>
        <begin position="21"/>
        <end position="490"/>
    </location>
</feature>
<keyword evidence="4" id="KW-1185">Reference proteome</keyword>
<feature type="region of interest" description="Disordered" evidence="1">
    <location>
        <begin position="336"/>
        <end position="364"/>
    </location>
</feature>
<evidence type="ECO:0000313" key="3">
    <source>
        <dbReference type="EMBL" id="EAN33376.1"/>
    </source>
</evidence>
<feature type="region of interest" description="Disordered" evidence="1">
    <location>
        <begin position="376"/>
        <end position="449"/>
    </location>
</feature>
<proteinExistence type="predicted"/>
<feature type="compositionally biased region" description="Acidic residues" evidence="1">
    <location>
        <begin position="402"/>
        <end position="422"/>
    </location>
</feature>
<dbReference type="InParanoid" id="Q4N9I2"/>
<dbReference type="eggNOG" id="ENOG502QXGI">
    <property type="taxonomic scope" value="Eukaryota"/>
</dbReference>
<feature type="compositionally biased region" description="Basic and acidic residues" evidence="1">
    <location>
        <begin position="186"/>
        <end position="195"/>
    </location>
</feature>
<evidence type="ECO:0000256" key="2">
    <source>
        <dbReference type="SAM" id="SignalP"/>
    </source>
</evidence>
<evidence type="ECO:0000256" key="1">
    <source>
        <dbReference type="SAM" id="MobiDB-lite"/>
    </source>
</evidence>
<dbReference type="GeneID" id="3502415"/>
<feature type="signal peptide" evidence="2">
    <location>
        <begin position="1"/>
        <end position="20"/>
    </location>
</feature>
<feature type="compositionally biased region" description="Polar residues" evidence="1">
    <location>
        <begin position="341"/>
        <end position="351"/>
    </location>
</feature>